<dbReference type="InterPro" id="IPR008195">
    <property type="entry name" value="Ribosomal_eL34"/>
</dbReference>
<evidence type="ECO:0000256" key="3">
    <source>
        <dbReference type="ARBA" id="ARBA00023274"/>
    </source>
</evidence>
<keyword evidence="2" id="KW-0689">Ribosomal protein</keyword>
<evidence type="ECO:0000313" key="6">
    <source>
        <dbReference type="Proteomes" id="UP000887566"/>
    </source>
</evidence>
<dbReference type="PROSITE" id="PS01145">
    <property type="entry name" value="RIBOSOMAL_L34E"/>
    <property type="match status" value="1"/>
</dbReference>
<reference evidence="7 8" key="1">
    <citation type="submission" date="2022-11" db="UniProtKB">
        <authorList>
            <consortium name="WormBaseParasite"/>
        </authorList>
    </citation>
    <scope>IDENTIFICATION</scope>
</reference>
<name>A0A914UWN5_9BILA</name>
<dbReference type="Gene3D" id="6.20.370.70">
    <property type="match status" value="1"/>
</dbReference>
<evidence type="ECO:0000256" key="1">
    <source>
        <dbReference type="ARBA" id="ARBA00009875"/>
    </source>
</evidence>
<keyword evidence="6" id="KW-1185">Reference proteome</keyword>
<evidence type="ECO:0000256" key="4">
    <source>
        <dbReference type="ARBA" id="ARBA00035227"/>
    </source>
</evidence>
<comment type="similarity">
    <text evidence="1">Belongs to the eukaryotic ribosomal protein eL34 family.</text>
</comment>
<dbReference type="PRINTS" id="PR01250">
    <property type="entry name" value="RIBOSOMALL34"/>
</dbReference>
<dbReference type="Pfam" id="PF01199">
    <property type="entry name" value="Ribosomal_L34e"/>
    <property type="match status" value="1"/>
</dbReference>
<dbReference type="PANTHER" id="PTHR46595">
    <property type="entry name" value="60S RIBOSOMAL PROTEIN L34"/>
    <property type="match status" value="1"/>
</dbReference>
<protein>
    <recommendedName>
        <fullName evidence="4">Large ribosomal subunit protein eL34</fullName>
    </recommendedName>
    <alternativeName>
        <fullName evidence="5">60S ribosomal protein L34</fullName>
    </alternativeName>
</protein>
<evidence type="ECO:0000256" key="2">
    <source>
        <dbReference type="ARBA" id="ARBA00022980"/>
    </source>
</evidence>
<dbReference type="Proteomes" id="UP000887566">
    <property type="component" value="Unplaced"/>
</dbReference>
<keyword evidence="3" id="KW-0687">Ribonucleoprotein</keyword>
<evidence type="ECO:0000256" key="5">
    <source>
        <dbReference type="ARBA" id="ARBA00035333"/>
    </source>
</evidence>
<dbReference type="WBParaSite" id="PSAMB.scaffold2077size25559.g16189.t1">
    <property type="protein sequence ID" value="PSAMB.scaffold2077size25559.g16189.t1"/>
    <property type="gene ID" value="PSAMB.scaffold2077size25559.g16189"/>
</dbReference>
<dbReference type="WBParaSite" id="PSAMB.scaffold131size74641.g2766.t1">
    <property type="protein sequence ID" value="PSAMB.scaffold131size74641.g2766.t1"/>
    <property type="gene ID" value="PSAMB.scaffold131size74641.g2766"/>
</dbReference>
<evidence type="ECO:0000313" key="7">
    <source>
        <dbReference type="WBParaSite" id="PSAMB.scaffold131size74641.g2766.t1"/>
    </source>
</evidence>
<proteinExistence type="inferred from homology"/>
<organism evidence="6 7">
    <name type="scientific">Plectus sambesii</name>
    <dbReference type="NCBI Taxonomy" id="2011161"/>
    <lineage>
        <taxon>Eukaryota</taxon>
        <taxon>Metazoa</taxon>
        <taxon>Ecdysozoa</taxon>
        <taxon>Nematoda</taxon>
        <taxon>Chromadorea</taxon>
        <taxon>Plectida</taxon>
        <taxon>Plectina</taxon>
        <taxon>Plectoidea</taxon>
        <taxon>Plectidae</taxon>
        <taxon>Plectus</taxon>
    </lineage>
</organism>
<dbReference type="GO" id="GO:0006412">
    <property type="term" value="P:translation"/>
    <property type="evidence" value="ECO:0007669"/>
    <property type="project" value="InterPro"/>
</dbReference>
<sequence>MPQRLTYRRRLCYNTKSNKKQVSKTPGGRLVYLYRKKKGSIPKCGDTGVKLKGVAAVRPKKLMGLSHRMKTVTRTYGGCLSAGAVKERIVRAFLIEEQKIVVRVLKAQEAAAKKAAK</sequence>
<dbReference type="Gene3D" id="6.20.340.10">
    <property type="match status" value="1"/>
</dbReference>
<dbReference type="GO" id="GO:1990904">
    <property type="term" value="C:ribonucleoprotein complex"/>
    <property type="evidence" value="ECO:0007669"/>
    <property type="project" value="UniProtKB-KW"/>
</dbReference>
<evidence type="ECO:0000313" key="8">
    <source>
        <dbReference type="WBParaSite" id="PSAMB.scaffold2077size25559.g16189.t1"/>
    </source>
</evidence>
<dbReference type="GO" id="GO:0003735">
    <property type="term" value="F:structural constituent of ribosome"/>
    <property type="evidence" value="ECO:0007669"/>
    <property type="project" value="InterPro"/>
</dbReference>
<accession>A0A914UWN5</accession>
<dbReference type="InterPro" id="IPR018065">
    <property type="entry name" value="Ribosomal_eL34_CS"/>
</dbReference>
<dbReference type="AlphaFoldDB" id="A0A914UWN5"/>
<dbReference type="GO" id="GO:0005840">
    <property type="term" value="C:ribosome"/>
    <property type="evidence" value="ECO:0007669"/>
    <property type="project" value="UniProtKB-KW"/>
</dbReference>
<dbReference type="InterPro" id="IPR038562">
    <property type="entry name" value="Ribosomal_eL34_C_sf"/>
</dbReference>